<dbReference type="SMART" id="SM00568">
    <property type="entry name" value="GRAM"/>
    <property type="match status" value="1"/>
</dbReference>
<dbReference type="Pfam" id="PF02893">
    <property type="entry name" value="GRAM"/>
    <property type="match status" value="1"/>
</dbReference>
<dbReference type="STRING" id="51240.A0A2I4GZN9"/>
<protein>
    <submittedName>
        <fullName evidence="3">GEM-like protein 1</fullName>
    </submittedName>
</protein>
<evidence type="ECO:0000313" key="3">
    <source>
        <dbReference type="RefSeq" id="XP_018849353.1"/>
    </source>
</evidence>
<dbReference type="InterPro" id="IPR004182">
    <property type="entry name" value="GRAM"/>
</dbReference>
<dbReference type="RefSeq" id="XP_018849353.1">
    <property type="nucleotide sequence ID" value="XM_018993808.2"/>
</dbReference>
<sequence>MNNDTRVPIIRTEYSTPINSHPQPNPYINISLVPATSSASGFRRPTDTILDTLNRYGKRVDDVTKRAEAMAGNFWHHLRTSPSLADAAMARLAQGTRLLADGHDHMFQKAFNVLAGEKLLKSYACYLSTSTGPVIGTLYLSNKRVAFCSDLAISYHSPTGQSERMYYKIVVQLDQLAAVNPSANNLNPSEKYIQIATRDGHEFWFMGFISFDKALKNLTKALQQS</sequence>
<keyword evidence="2" id="KW-1185">Reference proteome</keyword>
<dbReference type="GeneID" id="109012271"/>
<dbReference type="InterPro" id="IPR011993">
    <property type="entry name" value="PH-like_dom_sf"/>
</dbReference>
<proteinExistence type="inferred from homology"/>
<evidence type="ECO:0000313" key="2">
    <source>
        <dbReference type="Proteomes" id="UP000235220"/>
    </source>
</evidence>
<gene>
    <name evidence="3" type="primary">LOC109012271</name>
</gene>
<dbReference type="OrthoDB" id="1876989at2759"/>
<dbReference type="Gene3D" id="2.30.29.30">
    <property type="entry name" value="Pleckstrin-homology domain (PH domain)/Phosphotyrosine-binding domain (PTB)"/>
    <property type="match status" value="1"/>
</dbReference>
<dbReference type="InterPro" id="IPR037848">
    <property type="entry name" value="GEM-like"/>
</dbReference>
<name>A0A2I4GZN9_JUGRE</name>
<evidence type="ECO:0000256" key="1">
    <source>
        <dbReference type="ARBA" id="ARBA00009414"/>
    </source>
</evidence>
<dbReference type="CDD" id="cd13222">
    <property type="entry name" value="PH-GRAM_GEM"/>
    <property type="match status" value="1"/>
</dbReference>
<dbReference type="KEGG" id="jre:109012271"/>
<dbReference type="AlphaFoldDB" id="A0A2I4GZN9"/>
<dbReference type="PANTHER" id="PTHR31969">
    <property type="entry name" value="GEM-LIKE PROTEIN 2"/>
    <property type="match status" value="1"/>
</dbReference>
<dbReference type="Proteomes" id="UP000235220">
    <property type="component" value="Chromosome 2"/>
</dbReference>
<dbReference type="Gramene" id="Jr02_20890_p1">
    <property type="protein sequence ID" value="cds.Jr02_20890_p1"/>
    <property type="gene ID" value="Jr02_20890"/>
</dbReference>
<organism evidence="2 3">
    <name type="scientific">Juglans regia</name>
    <name type="common">English walnut</name>
    <dbReference type="NCBI Taxonomy" id="51240"/>
    <lineage>
        <taxon>Eukaryota</taxon>
        <taxon>Viridiplantae</taxon>
        <taxon>Streptophyta</taxon>
        <taxon>Embryophyta</taxon>
        <taxon>Tracheophyta</taxon>
        <taxon>Spermatophyta</taxon>
        <taxon>Magnoliopsida</taxon>
        <taxon>eudicotyledons</taxon>
        <taxon>Gunneridae</taxon>
        <taxon>Pentapetalae</taxon>
        <taxon>rosids</taxon>
        <taxon>fabids</taxon>
        <taxon>Fagales</taxon>
        <taxon>Juglandaceae</taxon>
        <taxon>Juglans</taxon>
    </lineage>
</organism>
<comment type="similarity">
    <text evidence="1">Belongs to the GEM family.</text>
</comment>
<accession>A0A2I4GZN9</accession>
<reference evidence="3" key="1">
    <citation type="submission" date="2025-08" db="UniProtKB">
        <authorList>
            <consortium name="RefSeq"/>
        </authorList>
    </citation>
    <scope>IDENTIFICATION</scope>
    <source>
        <tissue evidence="3">Leaves</tissue>
    </source>
</reference>